<feature type="transmembrane region" description="Helical" evidence="1">
    <location>
        <begin position="6"/>
        <end position="26"/>
    </location>
</feature>
<keyword evidence="1" id="KW-0472">Membrane</keyword>
<evidence type="ECO:0000256" key="1">
    <source>
        <dbReference type="SAM" id="Phobius"/>
    </source>
</evidence>
<keyword evidence="1" id="KW-0812">Transmembrane</keyword>
<name>A0A166V3F5_9GEMI</name>
<accession>A0A166V3F5</accession>
<reference evidence="2" key="1">
    <citation type="journal article" date="2016" name="Virology">
        <title>Molecular characterization and prevalence of two capulaviruses: Alfalfa leaf curl virus from France and Euphorbia caput-medusae latent virus from South Africa.</title>
        <authorList>
            <person name="Bernardo P."/>
            <person name="Muhire B."/>
            <person name="Francois S."/>
            <person name="Deshoux M."/>
            <person name="Hartnady P."/>
            <person name="Farkas K."/>
            <person name="Kraberger S."/>
            <person name="Filloux D."/>
            <person name="Fernandez E."/>
            <person name="Galzi S."/>
            <person name="Ferdinand R."/>
            <person name="Granier M."/>
            <person name="Marais A."/>
            <person name="Monge Blasco P."/>
            <person name="Candresse T."/>
            <person name="Escriu F."/>
            <person name="Varsani A."/>
            <person name="Harkins G.W."/>
            <person name="Martin D.P."/>
            <person name="Roumagnac P."/>
        </authorList>
    </citation>
    <scope>NUCLEOTIDE SEQUENCE</scope>
    <source>
        <strain evidence="2">DAR12_CM176</strain>
    </source>
</reference>
<protein>
    <submittedName>
        <fullName evidence="2">V4</fullName>
    </submittedName>
</protein>
<evidence type="ECO:0000313" key="2">
    <source>
        <dbReference type="EMBL" id="ANA76305.1"/>
    </source>
</evidence>
<sequence>MEYCASLIFWWQNILLIFIFSFIIFINGKTFLLLRRTSGYVREATGLLHRILLGLDDREGPRTGSLSRGLQIPYSETGLQTISEEEREMAH</sequence>
<proteinExistence type="predicted"/>
<organism evidence="2">
    <name type="scientific">Euphorbia caput-medusae latent virus</name>
    <dbReference type="NCBI Taxonomy" id="1853865"/>
    <lineage>
        <taxon>Viruses</taxon>
        <taxon>Monodnaviria</taxon>
        <taxon>Shotokuvirae</taxon>
        <taxon>Cressdnaviricota</taxon>
        <taxon>Repensiviricetes</taxon>
        <taxon>Geplafuvirales</taxon>
        <taxon>Geminiviridae</taxon>
        <taxon>Capulavirus</taxon>
        <taxon>Capulavirus euphorbiae</taxon>
    </lineage>
</organism>
<keyword evidence="1" id="KW-1133">Transmembrane helix</keyword>
<dbReference type="EMBL" id="KT214378">
    <property type="protein sequence ID" value="ANA76305.1"/>
    <property type="molecule type" value="Genomic_DNA"/>
</dbReference>